<evidence type="ECO:0000256" key="3">
    <source>
        <dbReference type="ARBA" id="ARBA00023157"/>
    </source>
</evidence>
<dbReference type="InterPro" id="IPR051275">
    <property type="entry name" value="Cell_adhesion_signaling"/>
</dbReference>
<sequence>IQAVQSQLVAEKGETVIIKCPIPGVYTFPEWAGPPLLATPLTTDDVVNELGIEFTGDRNLNISSAHTKHSGEYTCKVNGRYTAIVSFEKVEKAMYKENYTATCIVHAGFPVPDVYFLFPLMDDKGDNVTNNSEITKTVSLTQENTVIVPPLVRSLGNNNPVVGKPVPPTYVSIDDPPPVKIGRNGTGTVTLTCAVDEAKPTSDFRWYRDRVYYMKEFILNSTYPVEEYPGNYSAMKVTQEIDVNVTRAMNGTMIFCCAHPPMFLAPTENQFYFAVGQPATVQCAVDSHPGSNLQWRMVKAGAVYENVTDIVQGNYNQLNISTVSVNSSGMYACFAWAQDEDINEAINQTIRVDITEQTFNPVISVSENANGHAVVTFTVAQTEPPTFRHFYIMYRGMSTNRE</sequence>
<dbReference type="SMART" id="SM00408">
    <property type="entry name" value="IGc2"/>
    <property type="match status" value="2"/>
</dbReference>
<dbReference type="PANTHER" id="PTHR11640:SF31">
    <property type="entry name" value="IRREGULAR CHIASM C-ROUGHEST PROTEIN-RELATED"/>
    <property type="match status" value="1"/>
</dbReference>
<dbReference type="InterPro" id="IPR003598">
    <property type="entry name" value="Ig_sub2"/>
</dbReference>
<dbReference type="Pfam" id="PF13927">
    <property type="entry name" value="Ig_3"/>
    <property type="match status" value="1"/>
</dbReference>
<dbReference type="EMBL" id="CP111016">
    <property type="protein sequence ID" value="WAR04401.1"/>
    <property type="molecule type" value="Genomic_DNA"/>
</dbReference>
<dbReference type="InterPro" id="IPR003599">
    <property type="entry name" value="Ig_sub"/>
</dbReference>
<organism evidence="7 8">
    <name type="scientific">Mya arenaria</name>
    <name type="common">Soft-shell clam</name>
    <dbReference type="NCBI Taxonomy" id="6604"/>
    <lineage>
        <taxon>Eukaryota</taxon>
        <taxon>Metazoa</taxon>
        <taxon>Spiralia</taxon>
        <taxon>Lophotrochozoa</taxon>
        <taxon>Mollusca</taxon>
        <taxon>Bivalvia</taxon>
        <taxon>Autobranchia</taxon>
        <taxon>Heteroconchia</taxon>
        <taxon>Euheterodonta</taxon>
        <taxon>Imparidentia</taxon>
        <taxon>Neoheterodontei</taxon>
        <taxon>Myida</taxon>
        <taxon>Myoidea</taxon>
        <taxon>Myidae</taxon>
        <taxon>Mya</taxon>
    </lineage>
</organism>
<evidence type="ECO:0000256" key="5">
    <source>
        <dbReference type="ARBA" id="ARBA00023319"/>
    </source>
</evidence>
<gene>
    <name evidence="7" type="ORF">MAR_019770</name>
</gene>
<name>A0ABY7E625_MYAAR</name>
<feature type="domain" description="Ig-like" evidence="6">
    <location>
        <begin position="260"/>
        <end position="343"/>
    </location>
</feature>
<dbReference type="PANTHER" id="PTHR11640">
    <property type="entry name" value="NEPHRIN"/>
    <property type="match status" value="1"/>
</dbReference>
<evidence type="ECO:0000259" key="6">
    <source>
        <dbReference type="PROSITE" id="PS50835"/>
    </source>
</evidence>
<keyword evidence="5" id="KW-0393">Immunoglobulin domain</keyword>
<dbReference type="SUPFAM" id="SSF48726">
    <property type="entry name" value="Immunoglobulin"/>
    <property type="match status" value="2"/>
</dbReference>
<proteinExistence type="predicted"/>
<dbReference type="SMART" id="SM00409">
    <property type="entry name" value="IG"/>
    <property type="match status" value="2"/>
</dbReference>
<keyword evidence="3" id="KW-1015">Disulfide bond</keyword>
<accession>A0ABY7E625</accession>
<protein>
    <recommendedName>
        <fullName evidence="6">Ig-like domain-containing protein</fullName>
    </recommendedName>
</protein>
<feature type="domain" description="Ig-like" evidence="6">
    <location>
        <begin position="1"/>
        <end position="86"/>
    </location>
</feature>
<dbReference type="InterPro" id="IPR036179">
    <property type="entry name" value="Ig-like_dom_sf"/>
</dbReference>
<keyword evidence="2" id="KW-0472">Membrane</keyword>
<evidence type="ECO:0000256" key="1">
    <source>
        <dbReference type="ARBA" id="ARBA00004479"/>
    </source>
</evidence>
<evidence type="ECO:0000256" key="2">
    <source>
        <dbReference type="ARBA" id="ARBA00023136"/>
    </source>
</evidence>
<keyword evidence="4" id="KW-0325">Glycoprotein</keyword>
<dbReference type="PROSITE" id="PS50835">
    <property type="entry name" value="IG_LIKE"/>
    <property type="match status" value="3"/>
</dbReference>
<comment type="subcellular location">
    <subcellularLocation>
        <location evidence="1">Membrane</location>
        <topology evidence="1">Single-pass type I membrane protein</topology>
    </subcellularLocation>
</comment>
<feature type="domain" description="Ig-like" evidence="6">
    <location>
        <begin position="168"/>
        <end position="256"/>
    </location>
</feature>
<dbReference type="InterPro" id="IPR007110">
    <property type="entry name" value="Ig-like_dom"/>
</dbReference>
<reference evidence="7" key="1">
    <citation type="submission" date="2022-11" db="EMBL/GenBank/DDBJ databases">
        <title>Centuries of genome instability and evolution in soft-shell clam transmissible cancer (bioRxiv).</title>
        <authorList>
            <person name="Hart S.F.M."/>
            <person name="Yonemitsu M.A."/>
            <person name="Giersch R.M."/>
            <person name="Beal B.F."/>
            <person name="Arriagada G."/>
            <person name="Davis B.W."/>
            <person name="Ostrander E.A."/>
            <person name="Goff S.P."/>
            <person name="Metzger M.J."/>
        </authorList>
    </citation>
    <scope>NUCLEOTIDE SEQUENCE</scope>
    <source>
        <strain evidence="7">MELC-2E11</strain>
        <tissue evidence="7">Siphon/mantle</tissue>
    </source>
</reference>
<dbReference type="InterPro" id="IPR013783">
    <property type="entry name" value="Ig-like_fold"/>
</dbReference>
<evidence type="ECO:0000313" key="7">
    <source>
        <dbReference type="EMBL" id="WAR04401.1"/>
    </source>
</evidence>
<dbReference type="Proteomes" id="UP001164746">
    <property type="component" value="Chromosome 5"/>
</dbReference>
<feature type="non-terminal residue" evidence="7">
    <location>
        <position position="402"/>
    </location>
</feature>
<evidence type="ECO:0000313" key="8">
    <source>
        <dbReference type="Proteomes" id="UP001164746"/>
    </source>
</evidence>
<keyword evidence="8" id="KW-1185">Reference proteome</keyword>
<dbReference type="Gene3D" id="2.60.40.10">
    <property type="entry name" value="Immunoglobulins"/>
    <property type="match status" value="3"/>
</dbReference>
<evidence type="ECO:0000256" key="4">
    <source>
        <dbReference type="ARBA" id="ARBA00023180"/>
    </source>
</evidence>